<evidence type="ECO:0000259" key="7">
    <source>
        <dbReference type="Pfam" id="PF02897"/>
    </source>
</evidence>
<evidence type="ECO:0000313" key="9">
    <source>
        <dbReference type="Proteomes" id="UP001057998"/>
    </source>
</evidence>
<dbReference type="InterPro" id="IPR051543">
    <property type="entry name" value="Serine_Peptidase_S9A"/>
</dbReference>
<feature type="domain" description="Peptidase S9A N-terminal" evidence="7">
    <location>
        <begin position="24"/>
        <end position="404"/>
    </location>
</feature>
<evidence type="ECO:0000256" key="3">
    <source>
        <dbReference type="ARBA" id="ARBA00022801"/>
    </source>
</evidence>
<feature type="chain" id="PRO_5045465012" evidence="5">
    <location>
        <begin position="24"/>
        <end position="684"/>
    </location>
</feature>
<accession>A0ABY5GG10</accession>
<name>A0ABY5GG10_9GAMM</name>
<dbReference type="Pfam" id="PF00326">
    <property type="entry name" value="Peptidase_S9"/>
    <property type="match status" value="1"/>
</dbReference>
<keyword evidence="4" id="KW-0720">Serine protease</keyword>
<dbReference type="Gene3D" id="2.130.10.120">
    <property type="entry name" value="Prolyl oligopeptidase, N-terminal domain"/>
    <property type="match status" value="1"/>
</dbReference>
<evidence type="ECO:0000313" key="8">
    <source>
        <dbReference type="EMBL" id="UTV28126.1"/>
    </source>
</evidence>
<keyword evidence="2" id="KW-0645">Protease</keyword>
<evidence type="ECO:0000256" key="2">
    <source>
        <dbReference type="ARBA" id="ARBA00022670"/>
    </source>
</evidence>
<dbReference type="InterPro" id="IPR002470">
    <property type="entry name" value="Peptidase_S9A"/>
</dbReference>
<comment type="similarity">
    <text evidence="1">Belongs to the peptidase S9A family.</text>
</comment>
<dbReference type="InterPro" id="IPR023302">
    <property type="entry name" value="Pept_S9A_N"/>
</dbReference>
<dbReference type="Pfam" id="PF02897">
    <property type="entry name" value="Peptidase_S9_N"/>
    <property type="match status" value="1"/>
</dbReference>
<evidence type="ECO:0000256" key="5">
    <source>
        <dbReference type="SAM" id="SignalP"/>
    </source>
</evidence>
<reference evidence="8" key="1">
    <citation type="submission" date="2022-07" db="EMBL/GenBank/DDBJ databases">
        <title>Genome sequencing of Photobacterium atrarenae GJH2-4.</title>
        <authorList>
            <person name="Park S.-J."/>
        </authorList>
    </citation>
    <scope>NUCLEOTIDE SEQUENCE</scope>
    <source>
        <strain evidence="8">GJH2-4</strain>
    </source>
</reference>
<dbReference type="InterPro" id="IPR001375">
    <property type="entry name" value="Peptidase_S9_cat"/>
</dbReference>
<dbReference type="InterPro" id="IPR029058">
    <property type="entry name" value="AB_hydrolase_fold"/>
</dbReference>
<feature type="domain" description="Peptidase S9 prolyl oligopeptidase catalytic" evidence="6">
    <location>
        <begin position="464"/>
        <end position="676"/>
    </location>
</feature>
<dbReference type="Proteomes" id="UP001057998">
    <property type="component" value="Chromosome 1"/>
</dbReference>
<dbReference type="PANTHER" id="PTHR11757">
    <property type="entry name" value="PROTEASE FAMILY S9A OLIGOPEPTIDASE"/>
    <property type="match status" value="1"/>
</dbReference>
<keyword evidence="5" id="KW-0732">Signal</keyword>
<dbReference type="RefSeq" id="WP_255389382.1">
    <property type="nucleotide sequence ID" value="NZ_CP101508.1"/>
</dbReference>
<dbReference type="Gene3D" id="3.40.50.1820">
    <property type="entry name" value="alpha/beta hydrolase"/>
    <property type="match status" value="1"/>
</dbReference>
<dbReference type="SUPFAM" id="SSF50993">
    <property type="entry name" value="Peptidase/esterase 'gauge' domain"/>
    <property type="match status" value="1"/>
</dbReference>
<dbReference type="EMBL" id="CP101508">
    <property type="protein sequence ID" value="UTV28126.1"/>
    <property type="molecule type" value="Genomic_DNA"/>
</dbReference>
<feature type="signal peptide" evidence="5">
    <location>
        <begin position="1"/>
        <end position="23"/>
    </location>
</feature>
<dbReference type="PRINTS" id="PR00862">
    <property type="entry name" value="PROLIGOPTASE"/>
</dbReference>
<organism evidence="8 9">
    <name type="scientific">Photobacterium atrarenae</name>
    <dbReference type="NCBI Taxonomy" id="865757"/>
    <lineage>
        <taxon>Bacteria</taxon>
        <taxon>Pseudomonadati</taxon>
        <taxon>Pseudomonadota</taxon>
        <taxon>Gammaproteobacteria</taxon>
        <taxon>Vibrionales</taxon>
        <taxon>Vibrionaceae</taxon>
        <taxon>Photobacterium</taxon>
    </lineage>
</organism>
<gene>
    <name evidence="8" type="ORF">NNL38_02090</name>
</gene>
<protein>
    <submittedName>
        <fullName evidence="8">Prolyl oligopeptidase family serine peptidase</fullName>
    </submittedName>
</protein>
<keyword evidence="3" id="KW-0378">Hydrolase</keyword>
<evidence type="ECO:0000259" key="6">
    <source>
        <dbReference type="Pfam" id="PF00326"/>
    </source>
</evidence>
<sequence length="684" mass="76937">MKRSLVGLILCVVSALVAPAALADTAANQTVADPSYDWLRDDTRQSAAVLNFLQQENQRTESQLAAQQTLEQTLLAEWQSRSRQSALQPWRLQGEFNYRVDASSQQLIRKNTQTQAETVVLDLSTRREGAAYYSLGNWRVSPDYRWVALAEDRRGDRNYQISVIALDSGKAQSAVLSGVTTDLVWSNDSQSLYVVGNEAKTYRPNRVLRWVWQTDTTQELFREADLAWMVSIYPSTSGQHVLIQSNNHNSSEQHLVDRNTGRSLGLIRARESGVEYYADVRHDTLYLSSNLDGDFALYQAALAEPTRPWKAIWQTPPTQHLKNWLLYPQHIVLEISRQQYSDLVVLNYQGETLYQQTMTPSGGVAWLSGNSSRYGQSVRIRRMSMAQPPQWLVLDLGTFEMKVLGEDRYQNIEPQLYRSEQIQVMHDGVSVPVSLVYREDQLTAHSPVVLYGYGAYGTPMRPYFMPQVLSLLDRGMIYAIAHVRGGGYLGPAWYEQGKGMNKPNAFADYLAVAQTLKQYRGGKNRPLLAIGGSAGGTLVATALNQQPTLFSAAVLQVPFVDVVATMSDPTLPLTRQEYAEWGDPRDPAQRAVMAAYSPIDNIARQAYPPMLVTAGLYDSQVPYWEPAKWVAKVRELSAGSGPYLLQTNMQGGHRQDTRRAQQQQAREYAFLLRQAGSLRHPDTR</sequence>
<dbReference type="SUPFAM" id="SSF53474">
    <property type="entry name" value="alpha/beta-Hydrolases"/>
    <property type="match status" value="1"/>
</dbReference>
<dbReference type="PANTHER" id="PTHR11757:SF19">
    <property type="entry name" value="PROLYL ENDOPEPTIDASE-LIKE"/>
    <property type="match status" value="1"/>
</dbReference>
<keyword evidence="9" id="KW-1185">Reference proteome</keyword>
<evidence type="ECO:0000256" key="1">
    <source>
        <dbReference type="ARBA" id="ARBA00005228"/>
    </source>
</evidence>
<proteinExistence type="inferred from homology"/>
<evidence type="ECO:0000256" key="4">
    <source>
        <dbReference type="ARBA" id="ARBA00022825"/>
    </source>
</evidence>